<organism evidence="6 7">
    <name type="scientific">Tahibacter aquaticus</name>
    <dbReference type="NCBI Taxonomy" id="520092"/>
    <lineage>
        <taxon>Bacteria</taxon>
        <taxon>Pseudomonadati</taxon>
        <taxon>Pseudomonadota</taxon>
        <taxon>Gammaproteobacteria</taxon>
        <taxon>Lysobacterales</taxon>
        <taxon>Rhodanobacteraceae</taxon>
        <taxon>Tahibacter</taxon>
    </lineage>
</organism>
<dbReference type="RefSeq" id="WP_208113691.1">
    <property type="nucleotide sequence ID" value="NZ_SNZH01000017.1"/>
</dbReference>
<dbReference type="InterPro" id="IPR003313">
    <property type="entry name" value="AraC-bd"/>
</dbReference>
<keyword evidence="3" id="KW-0010">Activator</keyword>
<dbReference type="SUPFAM" id="SSF46689">
    <property type="entry name" value="Homeodomain-like"/>
    <property type="match status" value="2"/>
</dbReference>
<evidence type="ECO:0000256" key="1">
    <source>
        <dbReference type="ARBA" id="ARBA00023015"/>
    </source>
</evidence>
<dbReference type="InterPro" id="IPR020449">
    <property type="entry name" value="Tscrpt_reg_AraC-type_HTH"/>
</dbReference>
<proteinExistence type="predicted"/>
<keyword evidence="4" id="KW-0804">Transcription</keyword>
<dbReference type="PANTHER" id="PTHR46796:SF2">
    <property type="entry name" value="TRANSCRIPTIONAL REGULATORY PROTEIN"/>
    <property type="match status" value="1"/>
</dbReference>
<sequence>MPDSATPLFWRDDRLPFIEARFVADGRSVCYSPHSHDTFSIGAITGGRSTYLNGKAREQVGAGAVVVMNPEEVHACNPIDDASWSYRMLYVDLPWLTALQHSLGFSANQDFSAFSTMLTTDAALYAGLERLGALLMDSAAEPLQKHAAAVAYFTQLQQGLNPSRALPQDCNAKLQRAAEFIRENCTRSLTLDEICTAADLSASYLIRAFNKRYGMTPHAYLVNRRLQYGQAQLRRGRPIVDVALEAGFADQAHFQRAFKRFFAATPGQYQS</sequence>
<dbReference type="InterPro" id="IPR018062">
    <property type="entry name" value="HTH_AraC-typ_CS"/>
</dbReference>
<evidence type="ECO:0000256" key="2">
    <source>
        <dbReference type="ARBA" id="ARBA00023125"/>
    </source>
</evidence>
<dbReference type="InterPro" id="IPR037923">
    <property type="entry name" value="HTH-like"/>
</dbReference>
<gene>
    <name evidence="6" type="ORF">DFR29_117123</name>
</gene>
<dbReference type="SMART" id="SM00342">
    <property type="entry name" value="HTH_ARAC"/>
    <property type="match status" value="1"/>
</dbReference>
<evidence type="ECO:0000256" key="3">
    <source>
        <dbReference type="ARBA" id="ARBA00023159"/>
    </source>
</evidence>
<evidence type="ECO:0000313" key="6">
    <source>
        <dbReference type="EMBL" id="TDR39213.1"/>
    </source>
</evidence>
<dbReference type="PANTHER" id="PTHR46796">
    <property type="entry name" value="HTH-TYPE TRANSCRIPTIONAL ACTIVATOR RHAS-RELATED"/>
    <property type="match status" value="1"/>
</dbReference>
<dbReference type="Gene3D" id="1.10.10.60">
    <property type="entry name" value="Homeodomain-like"/>
    <property type="match status" value="1"/>
</dbReference>
<protein>
    <submittedName>
        <fullName evidence="6">AraC-like DNA-binding protein</fullName>
    </submittedName>
</protein>
<evidence type="ECO:0000256" key="4">
    <source>
        <dbReference type="ARBA" id="ARBA00023163"/>
    </source>
</evidence>
<comment type="caution">
    <text evidence="6">The sequence shown here is derived from an EMBL/GenBank/DDBJ whole genome shotgun (WGS) entry which is preliminary data.</text>
</comment>
<name>A0A4R6YNS5_9GAMM</name>
<keyword evidence="7" id="KW-1185">Reference proteome</keyword>
<evidence type="ECO:0000259" key="5">
    <source>
        <dbReference type="PROSITE" id="PS01124"/>
    </source>
</evidence>
<keyword evidence="1" id="KW-0805">Transcription regulation</keyword>
<dbReference type="PRINTS" id="PR00032">
    <property type="entry name" value="HTHARAC"/>
</dbReference>
<dbReference type="EMBL" id="SNZH01000017">
    <property type="protein sequence ID" value="TDR39213.1"/>
    <property type="molecule type" value="Genomic_DNA"/>
</dbReference>
<dbReference type="InterPro" id="IPR009057">
    <property type="entry name" value="Homeodomain-like_sf"/>
</dbReference>
<dbReference type="Pfam" id="PF12833">
    <property type="entry name" value="HTH_18"/>
    <property type="match status" value="1"/>
</dbReference>
<dbReference type="PROSITE" id="PS00041">
    <property type="entry name" value="HTH_ARAC_FAMILY_1"/>
    <property type="match status" value="1"/>
</dbReference>
<dbReference type="InterPro" id="IPR018060">
    <property type="entry name" value="HTH_AraC"/>
</dbReference>
<dbReference type="SUPFAM" id="SSF51215">
    <property type="entry name" value="Regulatory protein AraC"/>
    <property type="match status" value="1"/>
</dbReference>
<dbReference type="AlphaFoldDB" id="A0A4R6YNS5"/>
<dbReference type="GO" id="GO:0003700">
    <property type="term" value="F:DNA-binding transcription factor activity"/>
    <property type="evidence" value="ECO:0007669"/>
    <property type="project" value="InterPro"/>
</dbReference>
<reference evidence="6 7" key="1">
    <citation type="submission" date="2019-03" db="EMBL/GenBank/DDBJ databases">
        <title>Genomic Encyclopedia of Type Strains, Phase IV (KMG-IV): sequencing the most valuable type-strain genomes for metagenomic binning, comparative biology and taxonomic classification.</title>
        <authorList>
            <person name="Goeker M."/>
        </authorList>
    </citation>
    <scope>NUCLEOTIDE SEQUENCE [LARGE SCALE GENOMIC DNA]</scope>
    <source>
        <strain evidence="6 7">DSM 21667</strain>
    </source>
</reference>
<dbReference type="Proteomes" id="UP000295293">
    <property type="component" value="Unassembled WGS sequence"/>
</dbReference>
<dbReference type="GO" id="GO:0043565">
    <property type="term" value="F:sequence-specific DNA binding"/>
    <property type="evidence" value="ECO:0007669"/>
    <property type="project" value="InterPro"/>
</dbReference>
<dbReference type="InterPro" id="IPR050204">
    <property type="entry name" value="AraC_XylS_family_regulators"/>
</dbReference>
<accession>A0A4R6YNS5</accession>
<keyword evidence="2 6" id="KW-0238">DNA-binding</keyword>
<evidence type="ECO:0000313" key="7">
    <source>
        <dbReference type="Proteomes" id="UP000295293"/>
    </source>
</evidence>
<dbReference type="PROSITE" id="PS01124">
    <property type="entry name" value="HTH_ARAC_FAMILY_2"/>
    <property type="match status" value="1"/>
</dbReference>
<dbReference type="Pfam" id="PF02311">
    <property type="entry name" value="AraC_binding"/>
    <property type="match status" value="1"/>
</dbReference>
<feature type="domain" description="HTH araC/xylS-type" evidence="5">
    <location>
        <begin position="175"/>
        <end position="271"/>
    </location>
</feature>